<evidence type="ECO:0000259" key="9">
    <source>
        <dbReference type="PROSITE" id="PS50893"/>
    </source>
</evidence>
<dbReference type="InterPro" id="IPR003593">
    <property type="entry name" value="AAA+_ATPase"/>
</dbReference>
<dbReference type="InterPro" id="IPR003439">
    <property type="entry name" value="ABC_transporter-like_ATP-bd"/>
</dbReference>
<reference evidence="11" key="1">
    <citation type="submission" date="2018-12" db="EMBL/GenBank/DDBJ databases">
        <title>Tengunoibacter tsumagoiensis gen. nov., sp. nov., Dictyobacter kobayashii sp. nov., D. alpinus sp. nov., and D. joshuensis sp. nov. and description of Dictyobacteraceae fam. nov. within the order Ktedonobacterales isolated from Tengu-no-mugimeshi.</title>
        <authorList>
            <person name="Wang C.M."/>
            <person name="Zheng Y."/>
            <person name="Sakai Y."/>
            <person name="Toyoda A."/>
            <person name="Minakuchi Y."/>
            <person name="Abe K."/>
            <person name="Yokota A."/>
            <person name="Yabe S."/>
        </authorList>
    </citation>
    <scope>NUCLEOTIDE SEQUENCE [LARGE SCALE GENOMIC DNA]</scope>
    <source>
        <strain evidence="11">S-27</strain>
    </source>
</reference>
<evidence type="ECO:0000313" key="11">
    <source>
        <dbReference type="Proteomes" id="UP000287224"/>
    </source>
</evidence>
<evidence type="ECO:0000256" key="4">
    <source>
        <dbReference type="ARBA" id="ARBA00022475"/>
    </source>
</evidence>
<dbReference type="InterPro" id="IPR017871">
    <property type="entry name" value="ABC_transporter-like_CS"/>
</dbReference>
<dbReference type="RefSeq" id="WP_235845787.1">
    <property type="nucleotide sequence ID" value="NZ_BIFQ01000001.1"/>
</dbReference>
<dbReference type="GO" id="GO:0043190">
    <property type="term" value="C:ATP-binding cassette (ABC) transporter complex"/>
    <property type="evidence" value="ECO:0007669"/>
    <property type="project" value="TreeGrafter"/>
</dbReference>
<keyword evidence="6 10" id="KW-0067">ATP-binding</keyword>
<dbReference type="GO" id="GO:0016887">
    <property type="term" value="F:ATP hydrolysis activity"/>
    <property type="evidence" value="ECO:0007669"/>
    <property type="project" value="InterPro"/>
</dbReference>
<dbReference type="InterPro" id="IPR015856">
    <property type="entry name" value="ABC_transpr_CbiO/EcfA_su"/>
</dbReference>
<dbReference type="SMART" id="SM00382">
    <property type="entry name" value="AAA"/>
    <property type="match status" value="1"/>
</dbReference>
<evidence type="ECO:0000256" key="1">
    <source>
        <dbReference type="ARBA" id="ARBA00004236"/>
    </source>
</evidence>
<comment type="caution">
    <text evidence="10">The sequence shown here is derived from an EMBL/GenBank/DDBJ whole genome shotgun (WGS) entry which is preliminary data.</text>
</comment>
<dbReference type="EMBL" id="BIFQ01000001">
    <property type="protein sequence ID" value="GCE06886.1"/>
    <property type="molecule type" value="Genomic_DNA"/>
</dbReference>
<evidence type="ECO:0000256" key="5">
    <source>
        <dbReference type="ARBA" id="ARBA00022741"/>
    </source>
</evidence>
<dbReference type="PROSITE" id="PS50893">
    <property type="entry name" value="ABC_TRANSPORTER_2"/>
    <property type="match status" value="1"/>
</dbReference>
<comment type="similarity">
    <text evidence="2">Belongs to the ABC transporter superfamily.</text>
</comment>
<dbReference type="InterPro" id="IPR050095">
    <property type="entry name" value="ECF_ABC_transporter_ATP-bd"/>
</dbReference>
<keyword evidence="5" id="KW-0547">Nucleotide-binding</keyword>
<dbReference type="PROSITE" id="PS00211">
    <property type="entry name" value="ABC_TRANSPORTER_1"/>
    <property type="match status" value="1"/>
</dbReference>
<evidence type="ECO:0000256" key="8">
    <source>
        <dbReference type="ARBA" id="ARBA00023136"/>
    </source>
</evidence>
<feature type="domain" description="ABC transporter" evidence="9">
    <location>
        <begin position="7"/>
        <end position="253"/>
    </location>
</feature>
<keyword evidence="4" id="KW-1003">Cell membrane</keyword>
<dbReference type="PANTHER" id="PTHR43553:SF24">
    <property type="entry name" value="ENERGY-COUPLING FACTOR TRANSPORTER ATP-BINDING PROTEIN ECFA1"/>
    <property type="match status" value="1"/>
</dbReference>
<dbReference type="GO" id="GO:0042626">
    <property type="term" value="F:ATPase-coupled transmembrane transporter activity"/>
    <property type="evidence" value="ECO:0007669"/>
    <property type="project" value="TreeGrafter"/>
</dbReference>
<accession>A0A401ZJ56</accession>
<proteinExistence type="inferred from homology"/>
<protein>
    <submittedName>
        <fullName evidence="10">Energy-coupling factor transporter ATP-binding protein EcfA1</fullName>
    </submittedName>
</protein>
<evidence type="ECO:0000256" key="6">
    <source>
        <dbReference type="ARBA" id="ARBA00022840"/>
    </source>
</evidence>
<dbReference type="Pfam" id="PF00005">
    <property type="entry name" value="ABC_tran"/>
    <property type="match status" value="1"/>
</dbReference>
<dbReference type="Gene3D" id="3.40.50.300">
    <property type="entry name" value="P-loop containing nucleotide triphosphate hydrolases"/>
    <property type="match status" value="1"/>
</dbReference>
<dbReference type="InterPro" id="IPR030947">
    <property type="entry name" value="EcfA_1"/>
</dbReference>
<evidence type="ECO:0000256" key="7">
    <source>
        <dbReference type="ARBA" id="ARBA00022967"/>
    </source>
</evidence>
<keyword evidence="3" id="KW-0813">Transport</keyword>
<name>A0A401ZJ56_9CHLR</name>
<dbReference type="CDD" id="cd03225">
    <property type="entry name" value="ABC_cobalt_CbiO_domain1"/>
    <property type="match status" value="1"/>
</dbReference>
<organism evidence="10 11">
    <name type="scientific">Dictyobacter aurantiacus</name>
    <dbReference type="NCBI Taxonomy" id="1936993"/>
    <lineage>
        <taxon>Bacteria</taxon>
        <taxon>Bacillati</taxon>
        <taxon>Chloroflexota</taxon>
        <taxon>Ktedonobacteria</taxon>
        <taxon>Ktedonobacterales</taxon>
        <taxon>Dictyobacteraceae</taxon>
        <taxon>Dictyobacter</taxon>
    </lineage>
</organism>
<dbReference type="PANTHER" id="PTHR43553">
    <property type="entry name" value="HEAVY METAL TRANSPORTER"/>
    <property type="match status" value="1"/>
</dbReference>
<keyword evidence="8" id="KW-0472">Membrane</keyword>
<comment type="subcellular location">
    <subcellularLocation>
        <location evidence="1">Cell membrane</location>
    </subcellularLocation>
</comment>
<evidence type="ECO:0000256" key="2">
    <source>
        <dbReference type="ARBA" id="ARBA00005417"/>
    </source>
</evidence>
<sequence length="288" mass="31699">MSTSLLIDVQDVTYTYPVQPRKVGREQESPPVPALRDISVRIQQGEYVVILGHNGSGKSTLARQCNALLLPDEGRVLVAGMDTRDPSCQRTIRERVGMIFQNPDNQLIATVVEDDVAWGLTVRGYAASEIRTRVDSALEAVGIAHLRQLPPHQLSGGQRQRLAIAGILALQPSCIIADEATSMLDPFSRQEMARLFATLHRELGLTIVQVTHLLEEAVYAERIVVMEQGRVLDDGTPAQIFGDLERLRALKLIIPDPLRLVARLRRAGFDLAPGAVSNEEIAREIAHA</sequence>
<dbReference type="Proteomes" id="UP000287224">
    <property type="component" value="Unassembled WGS sequence"/>
</dbReference>
<dbReference type="NCBIfam" id="TIGR04520">
    <property type="entry name" value="ECF_ATPase_1"/>
    <property type="match status" value="1"/>
</dbReference>
<gene>
    <name evidence="10" type="primary">ecfA1</name>
    <name evidence="10" type="ORF">KDAU_42150</name>
</gene>
<dbReference type="InterPro" id="IPR027417">
    <property type="entry name" value="P-loop_NTPase"/>
</dbReference>
<keyword evidence="11" id="KW-1185">Reference proteome</keyword>
<evidence type="ECO:0000313" key="10">
    <source>
        <dbReference type="EMBL" id="GCE06886.1"/>
    </source>
</evidence>
<dbReference type="SUPFAM" id="SSF52540">
    <property type="entry name" value="P-loop containing nucleoside triphosphate hydrolases"/>
    <property type="match status" value="1"/>
</dbReference>
<evidence type="ECO:0000256" key="3">
    <source>
        <dbReference type="ARBA" id="ARBA00022448"/>
    </source>
</evidence>
<dbReference type="GO" id="GO:0005524">
    <property type="term" value="F:ATP binding"/>
    <property type="evidence" value="ECO:0007669"/>
    <property type="project" value="UniProtKB-KW"/>
</dbReference>
<dbReference type="AlphaFoldDB" id="A0A401ZJ56"/>
<keyword evidence="7" id="KW-1278">Translocase</keyword>
<dbReference type="FunFam" id="3.40.50.300:FF:000224">
    <property type="entry name" value="Energy-coupling factor transporter ATP-binding protein EcfA"/>
    <property type="match status" value="1"/>
</dbReference>